<dbReference type="RefSeq" id="WP_074651725.1">
    <property type="nucleotide sequence ID" value="NZ_FMZR01000037.1"/>
</dbReference>
<organism evidence="1 2">
    <name type="scientific">Bacillus wiedmannii</name>
    <dbReference type="NCBI Taxonomy" id="1890302"/>
    <lineage>
        <taxon>Bacteria</taxon>
        <taxon>Bacillati</taxon>
        <taxon>Bacillota</taxon>
        <taxon>Bacilli</taxon>
        <taxon>Bacillales</taxon>
        <taxon>Bacillaceae</taxon>
        <taxon>Bacillus</taxon>
        <taxon>Bacillus cereus group</taxon>
    </lineage>
</organism>
<dbReference type="AlphaFoldDB" id="A0A1G7FN56"/>
<dbReference type="CDD" id="cd00093">
    <property type="entry name" value="HTH_XRE"/>
    <property type="match status" value="1"/>
</dbReference>
<reference evidence="2" key="1">
    <citation type="submission" date="2016-10" db="EMBL/GenBank/DDBJ databases">
        <authorList>
            <person name="Varghese N."/>
        </authorList>
    </citation>
    <scope>NUCLEOTIDE SEQUENCE [LARGE SCALE GENOMIC DNA]</scope>
    <source>
        <strain evidence="2">KPR-7A</strain>
    </source>
</reference>
<dbReference type="InterPro" id="IPR001387">
    <property type="entry name" value="Cro/C1-type_HTH"/>
</dbReference>
<name>A0A1G7FN56_9BACI</name>
<evidence type="ECO:0008006" key="3">
    <source>
        <dbReference type="Google" id="ProtNLM"/>
    </source>
</evidence>
<evidence type="ECO:0000313" key="2">
    <source>
        <dbReference type="Proteomes" id="UP000183507"/>
    </source>
</evidence>
<protein>
    <recommendedName>
        <fullName evidence="3">XRE family transcriptional regulator</fullName>
    </recommendedName>
</protein>
<sequence>MKPDKKDVGKRIKQIKENYNPPISLKDFGDLLIDEKGKTISKGTVDSWMRGLGIPSKSTIEQIARLGNTTVSWIYWGGLKNFILSYLKEKNYENFIETYPETIDLLVKLFQDAGFNDENLPQLNHVEKYFDNIHHKKFQQYIEFVVEPYTSQIPNYLFEGFAYEGPKEVQQQKFRDLVKLEVFRKSKDTPITWGDDEKIKSIAKEQFDRWVRQYDKNKKFEEKENNTIMNYLIEHTKDEEGVKQILSNISSNKKFSLNYDTKLADEIVKAFLELGEKLQELDKQTELRDKKQTFMKRSIDKFKGLL</sequence>
<gene>
    <name evidence="1" type="ORF">SAMN04487767_13724</name>
</gene>
<evidence type="ECO:0000313" key="1">
    <source>
        <dbReference type="EMBL" id="SDE77115.1"/>
    </source>
</evidence>
<accession>A0A1G7FN56</accession>
<proteinExistence type="predicted"/>
<dbReference type="Proteomes" id="UP000183507">
    <property type="component" value="Unassembled WGS sequence"/>
</dbReference>
<dbReference type="EMBL" id="FMZR01000037">
    <property type="protein sequence ID" value="SDE77115.1"/>
    <property type="molecule type" value="Genomic_DNA"/>
</dbReference>